<dbReference type="EMBL" id="CAFBPX010000123">
    <property type="protein sequence ID" value="CAB5035126.1"/>
    <property type="molecule type" value="Genomic_DNA"/>
</dbReference>
<organism evidence="1">
    <name type="scientific">freshwater metagenome</name>
    <dbReference type="NCBI Taxonomy" id="449393"/>
    <lineage>
        <taxon>unclassified sequences</taxon>
        <taxon>metagenomes</taxon>
        <taxon>ecological metagenomes</taxon>
    </lineage>
</organism>
<dbReference type="AlphaFoldDB" id="A0A6J7S271"/>
<sequence>MAPAEYDAILVSANGRTQARHRFTVVAAGARPTIRVAKRAIRSGASIRVSWSGAPGWRNDWVSVSKAGDPDVVNYIGYVYTGAHVNGSETITADDLGKLKKGRYVVRLLRDDHYDVLAQTSFSVR</sequence>
<reference evidence="1" key="1">
    <citation type="submission" date="2020-05" db="EMBL/GenBank/DDBJ databases">
        <authorList>
            <person name="Chiriac C."/>
            <person name="Salcher M."/>
            <person name="Ghai R."/>
            <person name="Kavagutti S V."/>
        </authorList>
    </citation>
    <scope>NUCLEOTIDE SEQUENCE</scope>
</reference>
<gene>
    <name evidence="1" type="ORF">UFOPK4175_00755</name>
</gene>
<evidence type="ECO:0000313" key="1">
    <source>
        <dbReference type="EMBL" id="CAB5035126.1"/>
    </source>
</evidence>
<proteinExistence type="predicted"/>
<protein>
    <submittedName>
        <fullName evidence="1">Unannotated protein</fullName>
    </submittedName>
</protein>
<accession>A0A6J7S271</accession>
<name>A0A6J7S271_9ZZZZ</name>